<gene>
    <name evidence="1" type="ORF">MXD59_13230</name>
</gene>
<sequence length="205" mass="21092">MDIVVHPISGASPPHDDAWVDAVLATVQGSAGALVSRAMGMPSRETGVPGLLITIWDGDGAGSTAAVEVGAGLRIGAGRRYRITAGGSGLEVAGPPRYVQFTEFAGPHDQSWVDAFTDSGRRRIWPAMRPVPGIVACLTAVAADGAALALPLAESVESLEEALRRTMAASLLPDEDPALLTGPDHVDTHRLLHAEIPAGLLGPTG</sequence>
<organism evidence="1 2">
    <name type="scientific">Frankia umida</name>
    <dbReference type="NCBI Taxonomy" id="573489"/>
    <lineage>
        <taxon>Bacteria</taxon>
        <taxon>Bacillati</taxon>
        <taxon>Actinomycetota</taxon>
        <taxon>Actinomycetes</taxon>
        <taxon>Frankiales</taxon>
        <taxon>Frankiaceae</taxon>
        <taxon>Frankia</taxon>
    </lineage>
</organism>
<comment type="caution">
    <text evidence="1">The sequence shown here is derived from an EMBL/GenBank/DDBJ whole genome shotgun (WGS) entry which is preliminary data.</text>
</comment>
<proteinExistence type="predicted"/>
<dbReference type="EMBL" id="JALKFT010000011">
    <property type="protein sequence ID" value="MCK9876729.1"/>
    <property type="molecule type" value="Genomic_DNA"/>
</dbReference>
<evidence type="ECO:0000313" key="2">
    <source>
        <dbReference type="Proteomes" id="UP001201873"/>
    </source>
</evidence>
<reference evidence="1 2" key="1">
    <citation type="submission" date="2022-04" db="EMBL/GenBank/DDBJ databases">
        <title>Genome diversity in the genus Frankia.</title>
        <authorList>
            <person name="Carlos-Shanley C."/>
            <person name="Hahn D."/>
        </authorList>
    </citation>
    <scope>NUCLEOTIDE SEQUENCE [LARGE SCALE GENOMIC DNA]</scope>
    <source>
        <strain evidence="1 2">Ag45/Mut15</strain>
    </source>
</reference>
<keyword evidence="2" id="KW-1185">Reference proteome</keyword>
<evidence type="ECO:0000313" key="1">
    <source>
        <dbReference type="EMBL" id="MCK9876729.1"/>
    </source>
</evidence>
<dbReference type="RefSeq" id="WP_248824960.1">
    <property type="nucleotide sequence ID" value="NZ_JALKFT010000011.1"/>
</dbReference>
<accession>A0ABT0JZL0</accession>
<protein>
    <submittedName>
        <fullName evidence="1">Uncharacterized protein</fullName>
    </submittedName>
</protein>
<name>A0ABT0JZL0_9ACTN</name>
<dbReference type="Proteomes" id="UP001201873">
    <property type="component" value="Unassembled WGS sequence"/>
</dbReference>